<feature type="compositionally biased region" description="Basic and acidic residues" evidence="7">
    <location>
        <begin position="59"/>
        <end position="77"/>
    </location>
</feature>
<proteinExistence type="inferred from homology"/>
<evidence type="ECO:0000256" key="6">
    <source>
        <dbReference type="ARBA" id="ARBA00030427"/>
    </source>
</evidence>
<keyword evidence="4" id="KW-0963">Cytoplasm</keyword>
<keyword evidence="5" id="KW-0597">Phosphoprotein</keyword>
<dbReference type="GO" id="GO:0006457">
    <property type="term" value="P:protein folding"/>
    <property type="evidence" value="ECO:0007669"/>
    <property type="project" value="TreeGrafter"/>
</dbReference>
<evidence type="ECO:0000259" key="8">
    <source>
        <dbReference type="PROSITE" id="PS51203"/>
    </source>
</evidence>
<comment type="subcellular location">
    <subcellularLocation>
        <location evidence="1">Cytoplasm</location>
    </subcellularLocation>
</comment>
<evidence type="ECO:0000256" key="2">
    <source>
        <dbReference type="ARBA" id="ARBA00010513"/>
    </source>
</evidence>
<comment type="caution">
    <text evidence="9">The sequence shown here is derived from an EMBL/GenBank/DDBJ whole genome shotgun (WGS) entry which is preliminary data.</text>
</comment>
<feature type="region of interest" description="Disordered" evidence="7">
    <location>
        <begin position="59"/>
        <end position="82"/>
    </location>
</feature>
<evidence type="ECO:0000313" key="9">
    <source>
        <dbReference type="EMBL" id="SCU72965.1"/>
    </source>
</evidence>
<dbReference type="RefSeq" id="XP_067083409.1">
    <property type="nucleotide sequence ID" value="XM_067227308.1"/>
</dbReference>
<dbReference type="InterPro" id="IPR008978">
    <property type="entry name" value="HSP20-like_chaperone"/>
</dbReference>
<evidence type="ECO:0000256" key="5">
    <source>
        <dbReference type="ARBA" id="ARBA00022553"/>
    </source>
</evidence>
<dbReference type="FunFam" id="2.60.40.790:FF:000001">
    <property type="entry name" value="Nuclear migration protein nudC"/>
    <property type="match status" value="1"/>
</dbReference>
<sequence>MATDERFDTMLLAIAQQHDGIDSILNTFFSFLGRKTDFFSQPAMARTAVQRALDRHLAQAEEKQRQKRKEAPVSRVEEVEDEEEVKAKAAAQAAAEAAKRKADLERKKEELANAKEDEDGAKPKGLPPTVGNGFDYEHYMFSQTLKEVEVRVPLLVARAKGKDVDVVLQQRRLRVGMKGKPPIVDGELFASVKTEESMWTIEDGHTVVVTLTKQNQMEWWKTVMVGDAEIDLQKVMPENSKLDDLDGDTRQTVEKMMYDQRQKAMGLPTSEEQKKREMLAKFMAAHPEMDFSQAKIC</sequence>
<dbReference type="EMBL" id="CZPT02001949">
    <property type="protein sequence ID" value="SCU72965.1"/>
    <property type="molecule type" value="Genomic_DNA"/>
</dbReference>
<evidence type="ECO:0000256" key="4">
    <source>
        <dbReference type="ARBA" id="ARBA00022490"/>
    </source>
</evidence>
<dbReference type="GeneID" id="92378489"/>
<evidence type="ECO:0000256" key="7">
    <source>
        <dbReference type="SAM" id="MobiDB-lite"/>
    </source>
</evidence>
<dbReference type="Proteomes" id="UP000195570">
    <property type="component" value="Unassembled WGS sequence"/>
</dbReference>
<name>A0A1G4IKB2_TRYEQ</name>
<dbReference type="SUPFAM" id="SSF49764">
    <property type="entry name" value="HSP20-like chaperones"/>
    <property type="match status" value="1"/>
</dbReference>
<dbReference type="VEuPathDB" id="TriTrypDB:TEOVI_000454900"/>
<comment type="similarity">
    <text evidence="2">Belongs to the nudC family.</text>
</comment>
<evidence type="ECO:0000256" key="3">
    <source>
        <dbReference type="ARBA" id="ARBA00017641"/>
    </source>
</evidence>
<dbReference type="PANTHER" id="PTHR12356">
    <property type="entry name" value="NUCLEAR MOVEMENT PROTEIN NUDC"/>
    <property type="match status" value="1"/>
</dbReference>
<feature type="domain" description="CS" evidence="8">
    <location>
        <begin position="134"/>
        <end position="224"/>
    </location>
</feature>
<dbReference type="AlphaFoldDB" id="A0A1G4IKB2"/>
<dbReference type="InterPro" id="IPR037898">
    <property type="entry name" value="NudC_fam"/>
</dbReference>
<keyword evidence="10" id="KW-1185">Reference proteome</keyword>
<dbReference type="GO" id="GO:0005737">
    <property type="term" value="C:cytoplasm"/>
    <property type="evidence" value="ECO:0007669"/>
    <property type="project" value="UniProtKB-SubCell"/>
</dbReference>
<evidence type="ECO:0000313" key="10">
    <source>
        <dbReference type="Proteomes" id="UP000195570"/>
    </source>
</evidence>
<evidence type="ECO:0000256" key="1">
    <source>
        <dbReference type="ARBA" id="ARBA00004496"/>
    </source>
</evidence>
<dbReference type="PANTHER" id="PTHR12356:SF3">
    <property type="entry name" value="NUCLEAR MIGRATION PROTEIN NUDC"/>
    <property type="match status" value="1"/>
</dbReference>
<dbReference type="PROSITE" id="PS51203">
    <property type="entry name" value="CS"/>
    <property type="match status" value="1"/>
</dbReference>
<dbReference type="Pfam" id="PF04969">
    <property type="entry name" value="CS"/>
    <property type="match status" value="1"/>
</dbReference>
<dbReference type="Pfam" id="PF14050">
    <property type="entry name" value="Nudc_N"/>
    <property type="match status" value="1"/>
</dbReference>
<dbReference type="Gene3D" id="2.60.40.790">
    <property type="match status" value="1"/>
</dbReference>
<protein>
    <recommendedName>
        <fullName evidence="3">Nuclear migration protein nudC</fullName>
    </recommendedName>
    <alternativeName>
        <fullName evidence="6">Nuclear distribution protein C homolog</fullName>
    </alternativeName>
</protein>
<accession>A0A1G4IKB2</accession>
<dbReference type="GO" id="GO:0051082">
    <property type="term" value="F:unfolded protein binding"/>
    <property type="evidence" value="ECO:0007669"/>
    <property type="project" value="TreeGrafter"/>
</dbReference>
<dbReference type="InterPro" id="IPR025934">
    <property type="entry name" value="NudC_N_dom"/>
</dbReference>
<gene>
    <name evidence="9" type="ORF">TEOVI_000454900</name>
</gene>
<organism evidence="9 10">
    <name type="scientific">Trypanosoma equiperdum</name>
    <dbReference type="NCBI Taxonomy" id="5694"/>
    <lineage>
        <taxon>Eukaryota</taxon>
        <taxon>Discoba</taxon>
        <taxon>Euglenozoa</taxon>
        <taxon>Kinetoplastea</taxon>
        <taxon>Metakinetoplastina</taxon>
        <taxon>Trypanosomatida</taxon>
        <taxon>Trypanosomatidae</taxon>
        <taxon>Trypanosoma</taxon>
    </lineage>
</organism>
<dbReference type="InterPro" id="IPR007052">
    <property type="entry name" value="CS_dom"/>
</dbReference>
<reference evidence="9" key="1">
    <citation type="submission" date="2016-09" db="EMBL/GenBank/DDBJ databases">
        <authorList>
            <person name="Hebert L."/>
            <person name="Moumen B."/>
        </authorList>
    </citation>
    <scope>NUCLEOTIDE SEQUENCE [LARGE SCALE GENOMIC DNA]</scope>
    <source>
        <strain evidence="9">OVI</strain>
    </source>
</reference>